<name>A0A834IMK2_RHYFE</name>
<proteinExistence type="predicted"/>
<reference evidence="2" key="1">
    <citation type="submission" date="2020-08" db="EMBL/GenBank/DDBJ databases">
        <title>Genome sequencing and assembly of the red palm weevil Rhynchophorus ferrugineus.</title>
        <authorList>
            <person name="Dias G.B."/>
            <person name="Bergman C.M."/>
            <person name="Manee M."/>
        </authorList>
    </citation>
    <scope>NUCLEOTIDE SEQUENCE</scope>
    <source>
        <strain evidence="2">AA-2017</strain>
        <tissue evidence="2">Whole larva</tissue>
    </source>
</reference>
<accession>A0A834IMK2</accession>
<gene>
    <name evidence="2" type="ORF">GWI33_009862</name>
</gene>
<feature type="region of interest" description="Disordered" evidence="1">
    <location>
        <begin position="1"/>
        <end position="23"/>
    </location>
</feature>
<keyword evidence="3" id="KW-1185">Reference proteome</keyword>
<comment type="caution">
    <text evidence="2">The sequence shown here is derived from an EMBL/GenBank/DDBJ whole genome shotgun (WGS) entry which is preliminary data.</text>
</comment>
<dbReference type="EMBL" id="JAACXV010005665">
    <property type="protein sequence ID" value="KAF7276747.1"/>
    <property type="molecule type" value="Genomic_DNA"/>
</dbReference>
<organism evidence="2 3">
    <name type="scientific">Rhynchophorus ferrugineus</name>
    <name type="common">Red palm weevil</name>
    <name type="synonym">Curculio ferrugineus</name>
    <dbReference type="NCBI Taxonomy" id="354439"/>
    <lineage>
        <taxon>Eukaryota</taxon>
        <taxon>Metazoa</taxon>
        <taxon>Ecdysozoa</taxon>
        <taxon>Arthropoda</taxon>
        <taxon>Hexapoda</taxon>
        <taxon>Insecta</taxon>
        <taxon>Pterygota</taxon>
        <taxon>Neoptera</taxon>
        <taxon>Endopterygota</taxon>
        <taxon>Coleoptera</taxon>
        <taxon>Polyphaga</taxon>
        <taxon>Cucujiformia</taxon>
        <taxon>Curculionidae</taxon>
        <taxon>Dryophthorinae</taxon>
        <taxon>Rhynchophorus</taxon>
    </lineage>
</organism>
<evidence type="ECO:0000313" key="3">
    <source>
        <dbReference type="Proteomes" id="UP000625711"/>
    </source>
</evidence>
<dbReference type="Proteomes" id="UP000625711">
    <property type="component" value="Unassembled WGS sequence"/>
</dbReference>
<evidence type="ECO:0000313" key="2">
    <source>
        <dbReference type="EMBL" id="KAF7276747.1"/>
    </source>
</evidence>
<evidence type="ECO:0000256" key="1">
    <source>
        <dbReference type="SAM" id="MobiDB-lite"/>
    </source>
</evidence>
<protein>
    <submittedName>
        <fullName evidence="2">Uncharacterized protein</fullName>
    </submittedName>
</protein>
<dbReference type="AlphaFoldDB" id="A0A834IMK2"/>
<sequence>MCRLARGPPSKKSIASAEKESAGRRGVRTCNWLIFVLIEKYTASSVTPGYHSISGVLTFDSALRFPFTWPTFQIKLKFYSNYSAKYEFRMIQFPATSLYTVLFHIIDHVSFTTN</sequence>